<comment type="caution">
    <text evidence="2">The sequence shown here is derived from an EMBL/GenBank/DDBJ whole genome shotgun (WGS) entry which is preliminary data.</text>
</comment>
<reference evidence="2 3" key="1">
    <citation type="journal article" date="2020" name="ISME J.">
        <title>Uncovering the hidden diversity of litter-decomposition mechanisms in mushroom-forming fungi.</title>
        <authorList>
            <person name="Floudas D."/>
            <person name="Bentzer J."/>
            <person name="Ahren D."/>
            <person name="Johansson T."/>
            <person name="Persson P."/>
            <person name="Tunlid A."/>
        </authorList>
    </citation>
    <scope>NUCLEOTIDE SEQUENCE [LARGE SCALE GENOMIC DNA]</scope>
    <source>
        <strain evidence="2 3">CBS 406.79</strain>
    </source>
</reference>
<evidence type="ECO:0000256" key="1">
    <source>
        <dbReference type="SAM" id="Phobius"/>
    </source>
</evidence>
<dbReference type="Proteomes" id="UP000518752">
    <property type="component" value="Unassembled WGS sequence"/>
</dbReference>
<evidence type="ECO:0000313" key="2">
    <source>
        <dbReference type="EMBL" id="KAF5377752.1"/>
    </source>
</evidence>
<keyword evidence="1" id="KW-1133">Transmembrane helix</keyword>
<keyword evidence="1" id="KW-0812">Transmembrane</keyword>
<gene>
    <name evidence="2" type="ORF">D9757_008060</name>
</gene>
<organism evidence="2 3">
    <name type="scientific">Collybiopsis confluens</name>
    <dbReference type="NCBI Taxonomy" id="2823264"/>
    <lineage>
        <taxon>Eukaryota</taxon>
        <taxon>Fungi</taxon>
        <taxon>Dikarya</taxon>
        <taxon>Basidiomycota</taxon>
        <taxon>Agaricomycotina</taxon>
        <taxon>Agaricomycetes</taxon>
        <taxon>Agaricomycetidae</taxon>
        <taxon>Agaricales</taxon>
        <taxon>Marasmiineae</taxon>
        <taxon>Omphalotaceae</taxon>
        <taxon>Collybiopsis</taxon>
    </lineage>
</organism>
<dbReference type="AlphaFoldDB" id="A0A8H5M1V2"/>
<evidence type="ECO:0000313" key="3">
    <source>
        <dbReference type="Proteomes" id="UP000518752"/>
    </source>
</evidence>
<keyword evidence="3" id="KW-1185">Reference proteome</keyword>
<name>A0A8H5M1V2_9AGAR</name>
<sequence length="146" mass="16014">MYLVETGGLKNQPFARGEATSITKPFAMASECEPLFLGQLLAANFDLDLQMFTTLTLSSNAVGTLVLLMILITARNITDIGSLSCSLTEKNMAGARGGHREMPEKMLHIGLLKFWAITADVLERPSASSSILYDDRRLIAHHPLMF</sequence>
<accession>A0A8H5M1V2</accession>
<feature type="transmembrane region" description="Helical" evidence="1">
    <location>
        <begin position="49"/>
        <end position="72"/>
    </location>
</feature>
<protein>
    <submittedName>
        <fullName evidence="2">Uncharacterized protein</fullName>
    </submittedName>
</protein>
<proteinExistence type="predicted"/>
<dbReference type="EMBL" id="JAACJN010000081">
    <property type="protein sequence ID" value="KAF5377752.1"/>
    <property type="molecule type" value="Genomic_DNA"/>
</dbReference>
<keyword evidence="1" id="KW-0472">Membrane</keyword>